<protein>
    <recommendedName>
        <fullName evidence="1">Thoeris protein ThsB TIR-like domain-containing protein</fullName>
    </recommendedName>
</protein>
<evidence type="ECO:0000313" key="2">
    <source>
        <dbReference type="EMBL" id="RGM88724.1"/>
    </source>
</evidence>
<dbReference type="Pfam" id="PF08937">
    <property type="entry name" value="ThsB_TIR"/>
    <property type="match status" value="1"/>
</dbReference>
<dbReference type="AlphaFoldDB" id="A0A3E4Z5Z7"/>
<accession>A0A3E4Z5Z7</accession>
<evidence type="ECO:0000313" key="3">
    <source>
        <dbReference type="Proteomes" id="UP000260814"/>
    </source>
</evidence>
<evidence type="ECO:0000259" key="1">
    <source>
        <dbReference type="Pfam" id="PF08937"/>
    </source>
</evidence>
<dbReference type="InterPro" id="IPR015032">
    <property type="entry name" value="ThsB__TIR-like_domain"/>
</dbReference>
<comment type="caution">
    <text evidence="2">The sequence shown here is derived from an EMBL/GenBank/DDBJ whole genome shotgun (WGS) entry which is preliminary data.</text>
</comment>
<feature type="domain" description="Thoeris protein ThsB TIR-like" evidence="1">
    <location>
        <begin position="38"/>
        <end position="134"/>
    </location>
</feature>
<dbReference type="Proteomes" id="UP000260814">
    <property type="component" value="Unassembled WGS sequence"/>
</dbReference>
<dbReference type="EMBL" id="QSTW01000017">
    <property type="protein sequence ID" value="RGM88724.1"/>
    <property type="molecule type" value="Genomic_DNA"/>
</dbReference>
<dbReference type="RefSeq" id="WP_117702393.1">
    <property type="nucleotide sequence ID" value="NZ_QSTW01000017.1"/>
</dbReference>
<organism evidence="2 3">
    <name type="scientific">Phocaeicola plebeius</name>
    <dbReference type="NCBI Taxonomy" id="310297"/>
    <lineage>
        <taxon>Bacteria</taxon>
        <taxon>Pseudomonadati</taxon>
        <taxon>Bacteroidota</taxon>
        <taxon>Bacteroidia</taxon>
        <taxon>Bacteroidales</taxon>
        <taxon>Bacteroidaceae</taxon>
        <taxon>Phocaeicola</taxon>
    </lineage>
</organism>
<name>A0A3E4Z5Z7_9BACT</name>
<gene>
    <name evidence="2" type="ORF">DXB87_12250</name>
</gene>
<reference evidence="2 3" key="1">
    <citation type="submission" date="2018-08" db="EMBL/GenBank/DDBJ databases">
        <title>A genome reference for cultivated species of the human gut microbiota.</title>
        <authorList>
            <person name="Zou Y."/>
            <person name="Xue W."/>
            <person name="Luo G."/>
        </authorList>
    </citation>
    <scope>NUCLEOTIDE SEQUENCE [LARGE SCALE GENOMIC DNA]</scope>
    <source>
        <strain evidence="2 3">OM06-2</strain>
    </source>
</reference>
<sequence length="228" mass="26716">MGRKVFVSYKYADTLVKDLGVYEKNEWGQMVRVDTKVRHYVDKLQEKIGKDNINLGEKDGESLAEFSDTTIETVLKSKIRQCSITIVLVSKGMKTNQPEKDQWIPWEVSYSLRTVPNGNNTKQMNAILGVVLPDETGLYNWYYKSDLYCNCTTHFTSLLFKILQDNSFNIKEKQFRQCNGKNIYTNEEPSFFKTVKWDEFIENHNYYIEKAIEIKDNKDAYDVHINLD</sequence>
<proteinExistence type="predicted"/>